<gene>
    <name evidence="1" type="primary">Acey_s0006.g2867</name>
    <name evidence="1" type="ORF">Y032_0006g2867</name>
</gene>
<organism evidence="1 2">
    <name type="scientific">Ancylostoma ceylanicum</name>
    <dbReference type="NCBI Taxonomy" id="53326"/>
    <lineage>
        <taxon>Eukaryota</taxon>
        <taxon>Metazoa</taxon>
        <taxon>Ecdysozoa</taxon>
        <taxon>Nematoda</taxon>
        <taxon>Chromadorea</taxon>
        <taxon>Rhabditida</taxon>
        <taxon>Rhabditina</taxon>
        <taxon>Rhabditomorpha</taxon>
        <taxon>Strongyloidea</taxon>
        <taxon>Ancylostomatidae</taxon>
        <taxon>Ancylostomatinae</taxon>
        <taxon>Ancylostoma</taxon>
    </lineage>
</organism>
<accession>A0A016VNS8</accession>
<evidence type="ECO:0000313" key="1">
    <source>
        <dbReference type="EMBL" id="EYC29249.1"/>
    </source>
</evidence>
<sequence length="70" mass="7227">MAMRFLVWTSATKVGEEASSTVAAIDASGPPLGPHRSECAVDDELEEGVGAVRTASALSTPSSNYSETAR</sequence>
<dbReference type="EMBL" id="JARK01001342">
    <property type="protein sequence ID" value="EYC29249.1"/>
    <property type="molecule type" value="Genomic_DNA"/>
</dbReference>
<keyword evidence="2" id="KW-1185">Reference proteome</keyword>
<protein>
    <submittedName>
        <fullName evidence="1">Uncharacterized protein</fullName>
    </submittedName>
</protein>
<reference evidence="2" key="1">
    <citation type="journal article" date="2015" name="Nat. Genet.">
        <title>The genome and transcriptome of the zoonotic hookworm Ancylostoma ceylanicum identify infection-specific gene families.</title>
        <authorList>
            <person name="Schwarz E.M."/>
            <person name="Hu Y."/>
            <person name="Antoshechkin I."/>
            <person name="Miller M.M."/>
            <person name="Sternberg P.W."/>
            <person name="Aroian R.V."/>
        </authorList>
    </citation>
    <scope>NUCLEOTIDE SEQUENCE</scope>
    <source>
        <strain evidence="2">HY135</strain>
    </source>
</reference>
<name>A0A016VNS8_9BILA</name>
<dbReference type="Proteomes" id="UP000024635">
    <property type="component" value="Unassembled WGS sequence"/>
</dbReference>
<evidence type="ECO:0000313" key="2">
    <source>
        <dbReference type="Proteomes" id="UP000024635"/>
    </source>
</evidence>
<dbReference type="AlphaFoldDB" id="A0A016VNS8"/>
<proteinExistence type="predicted"/>
<comment type="caution">
    <text evidence="1">The sequence shown here is derived from an EMBL/GenBank/DDBJ whole genome shotgun (WGS) entry which is preliminary data.</text>
</comment>